<name>A0A7W8KIA7_9DEIO</name>
<keyword evidence="1" id="KW-0732">Signal</keyword>
<dbReference type="InterPro" id="IPR011047">
    <property type="entry name" value="Quinoprotein_ADH-like_sf"/>
</dbReference>
<sequence>MKLTRPIRTPLLTISTALALTASVALAAQGLLLGRIQAIPVAYTDAVRSDPATGVSYFTSGSTLFAYDLASWTPKWRVKLSDESYGAFDNSRDGKFVAVREGSTLALLNPKDGTRLRSFNVSTSYEGVRFSPDGKTLIVFGDGGVNVVDLKTGSIREIGDCTQADANSLEYSRDGRLVLAASCMSGVQVIDVASGKVVKEFETQKYVTSISKSGDSGAFLVTGTEGAFYLLPGSLDSVKTFTTDAADDTLSSALNADGNLAVLSDYGFLYLVDFKKQTLKGLQYMKEVSGQTSDLSFSRDGQTILVGHHDGISRFSIRDFR</sequence>
<dbReference type="InterPro" id="IPR051200">
    <property type="entry name" value="Host-pathogen_enzymatic-act"/>
</dbReference>
<evidence type="ECO:0000313" key="2">
    <source>
        <dbReference type="EMBL" id="GHF51306.1"/>
    </source>
</evidence>
<dbReference type="EMBL" id="JACHFK010000007">
    <property type="protein sequence ID" value="MBB5377551.1"/>
    <property type="molecule type" value="Genomic_DNA"/>
</dbReference>
<feature type="signal peptide" evidence="1">
    <location>
        <begin position="1"/>
        <end position="27"/>
    </location>
</feature>
<accession>A0A7W8KIA7</accession>
<evidence type="ECO:0000256" key="1">
    <source>
        <dbReference type="SAM" id="SignalP"/>
    </source>
</evidence>
<dbReference type="GO" id="GO:0003677">
    <property type="term" value="F:DNA binding"/>
    <property type="evidence" value="ECO:0007669"/>
    <property type="project" value="UniProtKB-KW"/>
</dbReference>
<dbReference type="Proteomes" id="UP000619376">
    <property type="component" value="Unassembled WGS sequence"/>
</dbReference>
<evidence type="ECO:0000313" key="5">
    <source>
        <dbReference type="Proteomes" id="UP000619376"/>
    </source>
</evidence>
<reference evidence="2" key="1">
    <citation type="journal article" date="2014" name="Int. J. Syst. Evol. Microbiol.">
        <title>Complete genome of a new Firmicutes species belonging to the dominant human colonic microbiota ('Ruminococcus bicirculans') reveals two chromosomes and a selective capacity to utilize plant glucans.</title>
        <authorList>
            <consortium name="NISC Comparative Sequencing Program"/>
            <person name="Wegmann U."/>
            <person name="Louis P."/>
            <person name="Goesmann A."/>
            <person name="Henrissat B."/>
            <person name="Duncan S.H."/>
            <person name="Flint H.J."/>
        </authorList>
    </citation>
    <scope>NUCLEOTIDE SEQUENCE</scope>
    <source>
        <strain evidence="2">CGMCC 1.18437</strain>
    </source>
</reference>
<dbReference type="RefSeq" id="WP_184113214.1">
    <property type="nucleotide sequence ID" value="NZ_BNAJ01000007.1"/>
</dbReference>
<reference evidence="5" key="2">
    <citation type="journal article" date="2019" name="Int. J. Syst. Evol. Microbiol.">
        <title>The Global Catalogue of Microorganisms (GCM) 10K type strain sequencing project: providing services to taxonomists for standard genome sequencing and annotation.</title>
        <authorList>
            <consortium name="The Broad Institute Genomics Platform"/>
            <consortium name="The Broad Institute Genome Sequencing Center for Infectious Disease"/>
            <person name="Wu L."/>
            <person name="Ma J."/>
        </authorList>
    </citation>
    <scope>NUCLEOTIDE SEQUENCE [LARGE SCALE GENOMIC DNA]</scope>
    <source>
        <strain evidence="5">CGMCC 1.18437</strain>
    </source>
</reference>
<dbReference type="AlphaFoldDB" id="A0A7W8KIA7"/>
<dbReference type="SUPFAM" id="SSF50998">
    <property type="entry name" value="Quinoprotein alcohol dehydrogenase-like"/>
    <property type="match status" value="1"/>
</dbReference>
<dbReference type="EMBL" id="BNAJ01000007">
    <property type="protein sequence ID" value="GHF51306.1"/>
    <property type="molecule type" value="Genomic_DNA"/>
</dbReference>
<reference evidence="3 4" key="3">
    <citation type="submission" date="2020-08" db="EMBL/GenBank/DDBJ databases">
        <title>Genomic Encyclopedia of Type Strains, Phase IV (KMG-IV): sequencing the most valuable type-strain genomes for metagenomic binning, comparative biology and taxonomic classification.</title>
        <authorList>
            <person name="Goeker M."/>
        </authorList>
    </citation>
    <scope>NUCLEOTIDE SEQUENCE [LARGE SCALE GENOMIC DNA]</scope>
    <source>
        <strain evidence="3 4">DSM 27521</strain>
    </source>
</reference>
<dbReference type="Gene3D" id="2.130.10.10">
    <property type="entry name" value="YVTN repeat-like/Quinoprotein amine dehydrogenase"/>
    <property type="match status" value="2"/>
</dbReference>
<comment type="caution">
    <text evidence="3">The sequence shown here is derived from an EMBL/GenBank/DDBJ whole genome shotgun (WGS) entry which is preliminary data.</text>
</comment>
<keyword evidence="5" id="KW-1185">Reference proteome</keyword>
<reference evidence="2" key="4">
    <citation type="submission" date="2024-05" db="EMBL/GenBank/DDBJ databases">
        <authorList>
            <person name="Sun Q."/>
            <person name="Zhou Y."/>
        </authorList>
    </citation>
    <scope>NUCLEOTIDE SEQUENCE</scope>
    <source>
        <strain evidence="2">CGMCC 1.18437</strain>
    </source>
</reference>
<protein>
    <submittedName>
        <fullName evidence="3">DNA-binding beta-propeller fold protein YncE</fullName>
    </submittedName>
</protein>
<feature type="chain" id="PRO_5031575475" evidence="1">
    <location>
        <begin position="28"/>
        <end position="321"/>
    </location>
</feature>
<organism evidence="3 4">
    <name type="scientific">Deinococcus metalli</name>
    <dbReference type="NCBI Taxonomy" id="1141878"/>
    <lineage>
        <taxon>Bacteria</taxon>
        <taxon>Thermotogati</taxon>
        <taxon>Deinococcota</taxon>
        <taxon>Deinococci</taxon>
        <taxon>Deinococcales</taxon>
        <taxon>Deinococcaceae</taxon>
        <taxon>Deinococcus</taxon>
    </lineage>
</organism>
<keyword evidence="3" id="KW-0238">DNA-binding</keyword>
<dbReference type="Proteomes" id="UP000539473">
    <property type="component" value="Unassembled WGS sequence"/>
</dbReference>
<gene>
    <name evidence="2" type="ORF">GCM10017781_29800</name>
    <name evidence="3" type="ORF">HNQ07_003043</name>
</gene>
<evidence type="ECO:0000313" key="3">
    <source>
        <dbReference type="EMBL" id="MBB5377551.1"/>
    </source>
</evidence>
<evidence type="ECO:0000313" key="4">
    <source>
        <dbReference type="Proteomes" id="UP000539473"/>
    </source>
</evidence>
<dbReference type="PANTHER" id="PTHR47197:SF3">
    <property type="entry name" value="DIHYDRO-HEME D1 DEHYDROGENASE"/>
    <property type="match status" value="1"/>
</dbReference>
<dbReference type="InterPro" id="IPR015943">
    <property type="entry name" value="WD40/YVTN_repeat-like_dom_sf"/>
</dbReference>
<proteinExistence type="predicted"/>
<dbReference type="PANTHER" id="PTHR47197">
    <property type="entry name" value="PROTEIN NIRF"/>
    <property type="match status" value="1"/>
</dbReference>